<comment type="subunit">
    <text evidence="11">Component of the heptameric LSM1-LSM7 complex that forms a seven-membered ring structure with a donut shape.</text>
</comment>
<gene>
    <name evidence="11" type="primary">LSM1</name>
    <name evidence="13" type="ORF">BDA99DRAFT_493407</name>
</gene>
<dbReference type="PANTHER" id="PTHR15588:SF8">
    <property type="entry name" value="U6 SNRNA-ASSOCIATED SM-LIKE PROTEIN LSM1"/>
    <property type="match status" value="1"/>
</dbReference>
<comment type="subunit">
    <text evidence="9">Interacts with SLBP; interaction with SLBP occurs when histone mRNA is being rapidly degraded during the S phase. LSm subunits form a heteromer with a donut shape.</text>
</comment>
<dbReference type="PANTHER" id="PTHR15588">
    <property type="entry name" value="LSM1"/>
    <property type="match status" value="1"/>
</dbReference>
<comment type="similarity">
    <text evidence="1 11">Belongs to the snRNP Sm proteins family.</text>
</comment>
<evidence type="ECO:0000256" key="3">
    <source>
        <dbReference type="ARBA" id="ARBA00022553"/>
    </source>
</evidence>
<keyword evidence="6" id="KW-0508">mRNA splicing</keyword>
<dbReference type="FunFam" id="2.30.30.100:FF:000021">
    <property type="entry name" value="U6 snRNA-associated Sm-like protein LSm1"/>
    <property type="match status" value="1"/>
</dbReference>
<dbReference type="InterPro" id="IPR044642">
    <property type="entry name" value="PTHR15588"/>
</dbReference>
<evidence type="ECO:0000313" key="13">
    <source>
        <dbReference type="EMBL" id="KAI9278905.1"/>
    </source>
</evidence>
<dbReference type="Gene3D" id="2.30.30.100">
    <property type="match status" value="1"/>
</dbReference>
<evidence type="ECO:0000313" key="14">
    <source>
        <dbReference type="Proteomes" id="UP001209540"/>
    </source>
</evidence>
<dbReference type="InterPro" id="IPR010920">
    <property type="entry name" value="LSM_dom_sf"/>
</dbReference>
<dbReference type="SMART" id="SM00651">
    <property type="entry name" value="Sm"/>
    <property type="match status" value="1"/>
</dbReference>
<evidence type="ECO:0000256" key="5">
    <source>
        <dbReference type="ARBA" id="ARBA00022884"/>
    </source>
</evidence>
<dbReference type="GO" id="GO:1990904">
    <property type="term" value="C:ribonucleoprotein complex"/>
    <property type="evidence" value="ECO:0007669"/>
    <property type="project" value="UniProtKB-KW"/>
</dbReference>
<keyword evidence="14" id="KW-1185">Reference proteome</keyword>
<feature type="domain" description="Sm" evidence="12">
    <location>
        <begin position="1"/>
        <end position="62"/>
    </location>
</feature>
<dbReference type="CDD" id="cd01728">
    <property type="entry name" value="LSm1"/>
    <property type="match status" value="1"/>
</dbReference>
<evidence type="ECO:0000256" key="1">
    <source>
        <dbReference type="ARBA" id="ARBA00006850"/>
    </source>
</evidence>
<dbReference type="PROSITE" id="PS52002">
    <property type="entry name" value="SM"/>
    <property type="match status" value="1"/>
</dbReference>
<dbReference type="InterPro" id="IPR001163">
    <property type="entry name" value="Sm_dom_euk/arc"/>
</dbReference>
<accession>A0AAD5KSJ7</accession>
<evidence type="ECO:0000256" key="4">
    <source>
        <dbReference type="ARBA" id="ARBA00022664"/>
    </source>
</evidence>
<dbReference type="GO" id="GO:1990726">
    <property type="term" value="C:Lsm1-7-Pat1 complex"/>
    <property type="evidence" value="ECO:0007669"/>
    <property type="project" value="TreeGrafter"/>
</dbReference>
<evidence type="ECO:0000256" key="9">
    <source>
        <dbReference type="ARBA" id="ARBA00062159"/>
    </source>
</evidence>
<keyword evidence="7 11" id="KW-0687">Ribonucleoprotein</keyword>
<sequence>MVVLRDGRKLIGTLRSFDQFANLVLQDTIERIYVGNCYGDIPRGIFLIRGENVVLLGEIDLDKEERSNLREIPVEEVLVAQREEMEAKQRLEKIRSRVLHEQGFCVDNSQNDLY</sequence>
<evidence type="ECO:0000256" key="7">
    <source>
        <dbReference type="ARBA" id="ARBA00023274"/>
    </source>
</evidence>
<evidence type="ECO:0000256" key="6">
    <source>
        <dbReference type="ARBA" id="ARBA00023187"/>
    </source>
</evidence>
<dbReference type="GO" id="GO:0006397">
    <property type="term" value="P:mRNA processing"/>
    <property type="evidence" value="ECO:0007669"/>
    <property type="project" value="UniProtKB-UniRule"/>
</dbReference>
<reference evidence="13" key="1">
    <citation type="journal article" date="2022" name="IScience">
        <title>Evolution of zygomycete secretomes and the origins of terrestrial fungal ecologies.</title>
        <authorList>
            <person name="Chang Y."/>
            <person name="Wang Y."/>
            <person name="Mondo S."/>
            <person name="Ahrendt S."/>
            <person name="Andreopoulos W."/>
            <person name="Barry K."/>
            <person name="Beard J."/>
            <person name="Benny G.L."/>
            <person name="Blankenship S."/>
            <person name="Bonito G."/>
            <person name="Cuomo C."/>
            <person name="Desiro A."/>
            <person name="Gervers K.A."/>
            <person name="Hundley H."/>
            <person name="Kuo A."/>
            <person name="LaButti K."/>
            <person name="Lang B.F."/>
            <person name="Lipzen A."/>
            <person name="O'Donnell K."/>
            <person name="Pangilinan J."/>
            <person name="Reynolds N."/>
            <person name="Sandor L."/>
            <person name="Smith M.E."/>
            <person name="Tsang A."/>
            <person name="Grigoriev I.V."/>
            <person name="Stajich J.E."/>
            <person name="Spatafora J.W."/>
        </authorList>
    </citation>
    <scope>NUCLEOTIDE SEQUENCE</scope>
    <source>
        <strain evidence="13">RSA 2281</strain>
    </source>
</reference>
<proteinExistence type="inferred from homology"/>
<dbReference type="InterPro" id="IPR034104">
    <property type="entry name" value="Lsm1"/>
</dbReference>
<keyword evidence="4 11" id="KW-0507">mRNA processing</keyword>
<dbReference type="AlphaFoldDB" id="A0AAD5KSJ7"/>
<protein>
    <recommendedName>
        <fullName evidence="10 11">U6 snRNA-associated Sm-like protein LSm1</fullName>
    </recommendedName>
</protein>
<dbReference type="GO" id="GO:0000932">
    <property type="term" value="C:P-body"/>
    <property type="evidence" value="ECO:0007669"/>
    <property type="project" value="UniProtKB-SubCell"/>
</dbReference>
<dbReference type="Pfam" id="PF01423">
    <property type="entry name" value="LSM"/>
    <property type="match status" value="1"/>
</dbReference>
<evidence type="ECO:0000259" key="12">
    <source>
        <dbReference type="PROSITE" id="PS52002"/>
    </source>
</evidence>
<comment type="subcellular location">
    <subcellularLocation>
        <location evidence="11">Cytoplasm</location>
    </subcellularLocation>
    <subcellularLocation>
        <location evidence="11">Cytoplasm</location>
        <location evidence="11">P-body</location>
    </subcellularLocation>
</comment>
<comment type="function">
    <text evidence="11">Component of the cytoplasmic LSM1-LSM7 complex which is involved in mRNA degradation.</text>
</comment>
<dbReference type="GO" id="GO:0000290">
    <property type="term" value="P:deadenylation-dependent decapping of nuclear-transcribed mRNA"/>
    <property type="evidence" value="ECO:0007669"/>
    <property type="project" value="TreeGrafter"/>
</dbReference>
<keyword evidence="2 11" id="KW-0963">Cytoplasm</keyword>
<reference evidence="13" key="2">
    <citation type="submission" date="2023-02" db="EMBL/GenBank/DDBJ databases">
        <authorList>
            <consortium name="DOE Joint Genome Institute"/>
            <person name="Mondo S.J."/>
            <person name="Chang Y."/>
            <person name="Wang Y."/>
            <person name="Ahrendt S."/>
            <person name="Andreopoulos W."/>
            <person name="Barry K."/>
            <person name="Beard J."/>
            <person name="Benny G.L."/>
            <person name="Blankenship S."/>
            <person name="Bonito G."/>
            <person name="Cuomo C."/>
            <person name="Desiro A."/>
            <person name="Gervers K.A."/>
            <person name="Hundley H."/>
            <person name="Kuo A."/>
            <person name="LaButti K."/>
            <person name="Lang B.F."/>
            <person name="Lipzen A."/>
            <person name="O'Donnell K."/>
            <person name="Pangilinan J."/>
            <person name="Reynolds N."/>
            <person name="Sandor L."/>
            <person name="Smith M.W."/>
            <person name="Tsang A."/>
            <person name="Grigoriev I.V."/>
            <person name="Stajich J.E."/>
            <person name="Spatafora J.W."/>
        </authorList>
    </citation>
    <scope>NUCLEOTIDE SEQUENCE</scope>
    <source>
        <strain evidence="13">RSA 2281</strain>
    </source>
</reference>
<comment type="caution">
    <text evidence="13">The sequence shown here is derived from an EMBL/GenBank/DDBJ whole genome shotgun (WGS) entry which is preliminary data.</text>
</comment>
<comment type="function">
    <text evidence="8">Plays a role in the degradation of histone mRNAs, the only eukaryotic mRNAs that are not polyadenylated. Probably also part of an LSm subunits-containing complex involved in the general process of mRNA degradation.</text>
</comment>
<dbReference type="Proteomes" id="UP001209540">
    <property type="component" value="Unassembled WGS sequence"/>
</dbReference>
<evidence type="ECO:0000256" key="8">
    <source>
        <dbReference type="ARBA" id="ARBA00056858"/>
    </source>
</evidence>
<dbReference type="SUPFAM" id="SSF50182">
    <property type="entry name" value="Sm-like ribonucleoproteins"/>
    <property type="match status" value="1"/>
</dbReference>
<name>A0AAD5KSJ7_9FUNG</name>
<dbReference type="GO" id="GO:0008380">
    <property type="term" value="P:RNA splicing"/>
    <property type="evidence" value="ECO:0007669"/>
    <property type="project" value="UniProtKB-KW"/>
</dbReference>
<evidence type="ECO:0000256" key="10">
    <source>
        <dbReference type="ARBA" id="ARBA00067756"/>
    </source>
</evidence>
<dbReference type="GO" id="GO:0003729">
    <property type="term" value="F:mRNA binding"/>
    <property type="evidence" value="ECO:0007669"/>
    <property type="project" value="TreeGrafter"/>
</dbReference>
<keyword evidence="3" id="KW-0597">Phosphoprotein</keyword>
<keyword evidence="5 11" id="KW-0694">RNA-binding</keyword>
<organism evidence="13 14">
    <name type="scientific">Phascolomyces articulosus</name>
    <dbReference type="NCBI Taxonomy" id="60185"/>
    <lineage>
        <taxon>Eukaryota</taxon>
        <taxon>Fungi</taxon>
        <taxon>Fungi incertae sedis</taxon>
        <taxon>Mucoromycota</taxon>
        <taxon>Mucoromycotina</taxon>
        <taxon>Mucoromycetes</taxon>
        <taxon>Mucorales</taxon>
        <taxon>Lichtheimiaceae</taxon>
        <taxon>Phascolomyces</taxon>
    </lineage>
</organism>
<dbReference type="EMBL" id="JAIXMP010000001">
    <property type="protein sequence ID" value="KAI9278905.1"/>
    <property type="molecule type" value="Genomic_DNA"/>
</dbReference>
<evidence type="ECO:0000256" key="2">
    <source>
        <dbReference type="ARBA" id="ARBA00022490"/>
    </source>
</evidence>
<dbReference type="InterPro" id="IPR047575">
    <property type="entry name" value="Sm"/>
</dbReference>
<evidence type="ECO:0000256" key="11">
    <source>
        <dbReference type="RuleBase" id="RU365047"/>
    </source>
</evidence>